<dbReference type="EMBL" id="JAXAVV010000004">
    <property type="protein sequence ID" value="MDX8049634.1"/>
    <property type="molecule type" value="Genomic_DNA"/>
</dbReference>
<accession>A0ABU4TNK4</accession>
<feature type="region of interest" description="Disordered" evidence="1">
    <location>
        <begin position="1"/>
        <end position="33"/>
    </location>
</feature>
<comment type="caution">
    <text evidence="3">The sequence shown here is derived from an EMBL/GenBank/DDBJ whole genome shotgun (WGS) entry which is preliminary data.</text>
</comment>
<dbReference type="InterPro" id="IPR001932">
    <property type="entry name" value="PPM-type_phosphatase-like_dom"/>
</dbReference>
<evidence type="ECO:0000256" key="1">
    <source>
        <dbReference type="SAM" id="MobiDB-lite"/>
    </source>
</evidence>
<dbReference type="SUPFAM" id="SSF81606">
    <property type="entry name" value="PP2C-like"/>
    <property type="match status" value="1"/>
</dbReference>
<sequence>MSPGRHAAGPEAATEEEPVEWEEGARPCAVGDPGRAASTVVTEWDARFLFRNDFLVDGVRLPAVESPVADLRAACVRGLKNRYYGKVCQDEYGFLVSPDRRWLVIAVADGVAQGTHSHIAAQIVVRSGCRALSALLGQDDPSRIDWTALLHRLADEVVRYAQAELGLGDRVDVAGTLATTALFAVVGLTPDEDGFLPAYVMPFGDSSAWVLRPDDERPWIALQPVKNEGSVIASSATDAIPLVPHELPAAVKTSIAPGEALVLMTDGVGDALGAGSGEVGQFLAASWREPPEALTFASQANFARRTYDDDRTVVAVWPVRRS</sequence>
<keyword evidence="4" id="KW-1185">Reference proteome</keyword>
<organism evidence="3 4">
    <name type="scientific">Lentzea kristufekii</name>
    <dbReference type="NCBI Taxonomy" id="3095430"/>
    <lineage>
        <taxon>Bacteria</taxon>
        <taxon>Bacillati</taxon>
        <taxon>Actinomycetota</taxon>
        <taxon>Actinomycetes</taxon>
        <taxon>Pseudonocardiales</taxon>
        <taxon>Pseudonocardiaceae</taxon>
        <taxon>Lentzea</taxon>
    </lineage>
</organism>
<dbReference type="RefSeq" id="WP_319983666.1">
    <property type="nucleotide sequence ID" value="NZ_JAXAVV010000004.1"/>
</dbReference>
<reference evidence="3 4" key="1">
    <citation type="submission" date="2023-11" db="EMBL/GenBank/DDBJ databases">
        <title>Lentzea sokolovensis, sp. nov., Lentzea kristufkii, sp. nov., and Lentzea miocenensis, sp. nov., rare actinobacteria from Sokolov Coal Basin, Miocene lacustrine sediment, Czech Republic.</title>
        <authorList>
            <person name="Lara A."/>
            <person name="Kotroba L."/>
            <person name="Nouioui I."/>
            <person name="Neumann-Schaal M."/>
            <person name="Mast Y."/>
            <person name="Chronakova A."/>
        </authorList>
    </citation>
    <scope>NUCLEOTIDE SEQUENCE [LARGE SCALE GENOMIC DNA]</scope>
    <source>
        <strain evidence="3 4">BCCO 10_0798</strain>
    </source>
</reference>
<dbReference type="Gene3D" id="3.60.40.10">
    <property type="entry name" value="PPM-type phosphatase domain"/>
    <property type="match status" value="1"/>
</dbReference>
<dbReference type="InterPro" id="IPR036457">
    <property type="entry name" value="PPM-type-like_dom_sf"/>
</dbReference>
<dbReference type="Proteomes" id="UP001271792">
    <property type="component" value="Unassembled WGS sequence"/>
</dbReference>
<feature type="compositionally biased region" description="Acidic residues" evidence="1">
    <location>
        <begin position="13"/>
        <end position="22"/>
    </location>
</feature>
<feature type="domain" description="PPM-type phosphatase" evidence="2">
    <location>
        <begin position="77"/>
        <end position="284"/>
    </location>
</feature>
<proteinExistence type="predicted"/>
<protein>
    <submittedName>
        <fullName evidence="3">Protein phosphatase 2C domain-containing protein</fullName>
    </submittedName>
</protein>
<evidence type="ECO:0000259" key="2">
    <source>
        <dbReference type="Pfam" id="PF13672"/>
    </source>
</evidence>
<evidence type="ECO:0000313" key="4">
    <source>
        <dbReference type="Proteomes" id="UP001271792"/>
    </source>
</evidence>
<gene>
    <name evidence="3" type="ORF">SK571_09615</name>
</gene>
<evidence type="ECO:0000313" key="3">
    <source>
        <dbReference type="EMBL" id="MDX8049634.1"/>
    </source>
</evidence>
<dbReference type="Pfam" id="PF13672">
    <property type="entry name" value="PP2C_2"/>
    <property type="match status" value="1"/>
</dbReference>
<name>A0ABU4TNK4_9PSEU</name>